<dbReference type="AlphaFoldDB" id="A0A844BEH8"/>
<evidence type="ECO:0000259" key="3">
    <source>
        <dbReference type="Pfam" id="PF18312"/>
    </source>
</evidence>
<protein>
    <submittedName>
        <fullName evidence="4">Thioredoxin domain-containing protein</fullName>
    </submittedName>
</protein>
<dbReference type="Proteomes" id="UP000466730">
    <property type="component" value="Unassembled WGS sequence"/>
</dbReference>
<gene>
    <name evidence="4" type="ORF">GH815_00140</name>
</gene>
<keyword evidence="5" id="KW-1185">Reference proteome</keyword>
<evidence type="ECO:0000313" key="4">
    <source>
        <dbReference type="EMBL" id="MRH19383.1"/>
    </source>
</evidence>
<comment type="caution">
    <text evidence="4">The sequence shown here is derived from an EMBL/GenBank/DDBJ whole genome shotgun (WGS) entry which is preliminary data.</text>
</comment>
<evidence type="ECO:0000313" key="5">
    <source>
        <dbReference type="Proteomes" id="UP000466730"/>
    </source>
</evidence>
<dbReference type="InterPro" id="IPR041205">
    <property type="entry name" value="ScsC_N"/>
</dbReference>
<feature type="chain" id="PRO_5032428250" evidence="1">
    <location>
        <begin position="19"/>
        <end position="241"/>
    </location>
</feature>
<dbReference type="Pfam" id="PF18312">
    <property type="entry name" value="ScsC_N"/>
    <property type="match status" value="1"/>
</dbReference>
<feature type="domain" description="Copper resistance protein ScsC N-terminal" evidence="3">
    <location>
        <begin position="26"/>
        <end position="54"/>
    </location>
</feature>
<reference evidence="4 5" key="1">
    <citation type="submission" date="2019-11" db="EMBL/GenBank/DDBJ databases">
        <title>Draft Whole-Genome sequence of the marine photosynthetic bacterium Rhodovulum strictum DSM 11289.</title>
        <authorList>
            <person name="Kyndt J.A."/>
            <person name="Meyer T.E."/>
        </authorList>
    </citation>
    <scope>NUCLEOTIDE SEQUENCE [LARGE SCALE GENOMIC DNA]</scope>
    <source>
        <strain evidence="4 5">DSM 11289</strain>
    </source>
</reference>
<dbReference type="SUPFAM" id="SSF52833">
    <property type="entry name" value="Thioredoxin-like"/>
    <property type="match status" value="1"/>
</dbReference>
<feature type="domain" description="Thioredoxin-like fold" evidence="2">
    <location>
        <begin position="80"/>
        <end position="212"/>
    </location>
</feature>
<name>A0A844BEH8_9RHOB</name>
<organism evidence="4 5">
    <name type="scientific">Rhodovulum strictum</name>
    <dbReference type="NCBI Taxonomy" id="58314"/>
    <lineage>
        <taxon>Bacteria</taxon>
        <taxon>Pseudomonadati</taxon>
        <taxon>Pseudomonadota</taxon>
        <taxon>Alphaproteobacteria</taxon>
        <taxon>Rhodobacterales</taxon>
        <taxon>Paracoccaceae</taxon>
        <taxon>Rhodovulum</taxon>
    </lineage>
</organism>
<proteinExistence type="predicted"/>
<keyword evidence="1" id="KW-0732">Signal</keyword>
<sequence>MRIVLALALAALPLAAGASGLDPEARAAFRAEIRAYLLDHPELIDEVLAEAERRRFGDAVSGDLALIAAHRAALFDDPADWTGGNPEGDVTLVAFVDYTCDRCAPALAAARALAASDPGLRLVVKDAPAPEDETAARFARAVLALSGPDAYLRAQDALFAAPDMQQGTLDGIARALGLDPAAVADRMADPAIAAALAANRALLDALDLGPAPAYVFERSLVRGDLPEVALAAIAQTMRRKN</sequence>
<dbReference type="Gene3D" id="3.40.30.10">
    <property type="entry name" value="Glutaredoxin"/>
    <property type="match status" value="1"/>
</dbReference>
<dbReference type="InterPro" id="IPR036249">
    <property type="entry name" value="Thioredoxin-like_sf"/>
</dbReference>
<evidence type="ECO:0000259" key="2">
    <source>
        <dbReference type="Pfam" id="PF13462"/>
    </source>
</evidence>
<evidence type="ECO:0000256" key="1">
    <source>
        <dbReference type="SAM" id="SignalP"/>
    </source>
</evidence>
<feature type="signal peptide" evidence="1">
    <location>
        <begin position="1"/>
        <end position="18"/>
    </location>
</feature>
<accession>A0A844BEH8</accession>
<dbReference type="OrthoDB" id="7859070at2"/>
<dbReference type="InterPro" id="IPR012336">
    <property type="entry name" value="Thioredoxin-like_fold"/>
</dbReference>
<dbReference type="Pfam" id="PF13462">
    <property type="entry name" value="Thioredoxin_4"/>
    <property type="match status" value="1"/>
</dbReference>
<dbReference type="RefSeq" id="WP_153746714.1">
    <property type="nucleotide sequence ID" value="NZ_BAAADI010000002.1"/>
</dbReference>
<dbReference type="EMBL" id="WJPO01000001">
    <property type="protein sequence ID" value="MRH19383.1"/>
    <property type="molecule type" value="Genomic_DNA"/>
</dbReference>